<keyword evidence="4 6" id="KW-1133">Transmembrane helix</keyword>
<evidence type="ECO:0000256" key="6">
    <source>
        <dbReference type="SAM" id="Phobius"/>
    </source>
</evidence>
<evidence type="ECO:0000256" key="3">
    <source>
        <dbReference type="ARBA" id="ARBA00022692"/>
    </source>
</evidence>
<accession>A0A1I2LIF3</accession>
<dbReference type="PANTHER" id="PTHR42770:SF18">
    <property type="entry name" value="ARGININE_AGMATINE ANTIPORTER"/>
    <property type="match status" value="1"/>
</dbReference>
<keyword evidence="2" id="KW-1003">Cell membrane</keyword>
<keyword evidence="8" id="KW-1185">Reference proteome</keyword>
<feature type="transmembrane region" description="Helical" evidence="6">
    <location>
        <begin position="238"/>
        <end position="260"/>
    </location>
</feature>
<dbReference type="Pfam" id="PF13520">
    <property type="entry name" value="AA_permease_2"/>
    <property type="match status" value="1"/>
</dbReference>
<proteinExistence type="predicted"/>
<dbReference type="STRING" id="1529.SAMN04487885_110117"/>
<feature type="transmembrane region" description="Helical" evidence="6">
    <location>
        <begin position="288"/>
        <end position="306"/>
    </location>
</feature>
<comment type="subcellular location">
    <subcellularLocation>
        <location evidence="1">Cell membrane</location>
        <topology evidence="1">Multi-pass membrane protein</topology>
    </subcellularLocation>
</comment>
<feature type="transmembrane region" description="Helical" evidence="6">
    <location>
        <begin position="49"/>
        <end position="72"/>
    </location>
</feature>
<keyword evidence="3 6" id="KW-0812">Transmembrane</keyword>
<name>A0A1I2LIF3_9CLOT</name>
<dbReference type="Proteomes" id="UP000182135">
    <property type="component" value="Unassembled WGS sequence"/>
</dbReference>
<dbReference type="eggNOG" id="COG0531">
    <property type="taxonomic scope" value="Bacteria"/>
</dbReference>
<dbReference type="InterPro" id="IPR002293">
    <property type="entry name" value="AA/rel_permease1"/>
</dbReference>
<dbReference type="GO" id="GO:0022857">
    <property type="term" value="F:transmembrane transporter activity"/>
    <property type="evidence" value="ECO:0007669"/>
    <property type="project" value="InterPro"/>
</dbReference>
<dbReference type="PIRSF" id="PIRSF006060">
    <property type="entry name" value="AA_transporter"/>
    <property type="match status" value="1"/>
</dbReference>
<feature type="transmembrane region" description="Helical" evidence="6">
    <location>
        <begin position="336"/>
        <end position="355"/>
    </location>
</feature>
<evidence type="ECO:0000313" key="7">
    <source>
        <dbReference type="EMBL" id="SFF79212.1"/>
    </source>
</evidence>
<evidence type="ECO:0000256" key="2">
    <source>
        <dbReference type="ARBA" id="ARBA00022475"/>
    </source>
</evidence>
<feature type="transmembrane region" description="Helical" evidence="6">
    <location>
        <begin position="424"/>
        <end position="444"/>
    </location>
</feature>
<feature type="transmembrane region" description="Helical" evidence="6">
    <location>
        <begin position="93"/>
        <end position="121"/>
    </location>
</feature>
<evidence type="ECO:0000256" key="1">
    <source>
        <dbReference type="ARBA" id="ARBA00004651"/>
    </source>
</evidence>
<evidence type="ECO:0000313" key="8">
    <source>
        <dbReference type="Proteomes" id="UP000182135"/>
    </source>
</evidence>
<feature type="transmembrane region" description="Helical" evidence="6">
    <location>
        <begin position="200"/>
        <end position="217"/>
    </location>
</feature>
<dbReference type="PANTHER" id="PTHR42770">
    <property type="entry name" value="AMINO ACID TRANSPORTER-RELATED"/>
    <property type="match status" value="1"/>
</dbReference>
<feature type="transmembrane region" description="Helical" evidence="6">
    <location>
        <begin position="17"/>
        <end position="37"/>
    </location>
</feature>
<evidence type="ECO:0000256" key="4">
    <source>
        <dbReference type="ARBA" id="ARBA00022989"/>
    </source>
</evidence>
<dbReference type="Gene3D" id="1.20.1740.10">
    <property type="entry name" value="Amino acid/polyamine transporter I"/>
    <property type="match status" value="1"/>
</dbReference>
<protein>
    <submittedName>
        <fullName evidence="7">Amino acid/polyamine/organocation transporter, APC superfamily</fullName>
    </submittedName>
</protein>
<keyword evidence="5 6" id="KW-0472">Membrane</keyword>
<evidence type="ECO:0000256" key="5">
    <source>
        <dbReference type="ARBA" id="ARBA00023136"/>
    </source>
</evidence>
<dbReference type="AlphaFoldDB" id="A0A1I2LIF3"/>
<sequence>MSDNSNLSNENSLKRELGLTAAIAIVIGNTIGSGIFMSPTSMALVSDPITTIIAWIITAIGSILLALSFTNLSSRFPETGGPIIYTEKAFGSFAAFLVSWLYWVGSWVGNAAIITACINYLSHFFPILQSNGLLSFLISTFIVWGFTYINIRGVKEAGFIGIITTVLKILPLLVFLIIAFSKFDATNLITPVGSTTPHGVSTLPSAIAVALWSFIGLESCTVTAGEIKNAEKIVRKSTIIGISFAGIIYLLISIAAAGAIPQEMLMSSTAPLAQIIDYVTGSSWGGNFIAIGAIISTLGATSGWLMTTARSSFSAAERNIFPKVFYKVHPKYKTPVSSLIISGILTNLLLILNYVSSLNTAFNFMILLATLSFLPIYTICVCAEVVLLFKKDELFTRKGLKKSIIVALSFAYSIYAIYGSGFETVTFGFILMLLGIPFYVYMMFQNDRLPKDSIQNK</sequence>
<feature type="transmembrane region" description="Helical" evidence="6">
    <location>
        <begin position="399"/>
        <end position="418"/>
    </location>
</feature>
<feature type="transmembrane region" description="Helical" evidence="6">
    <location>
        <begin position="158"/>
        <end position="180"/>
    </location>
</feature>
<dbReference type="GO" id="GO:0005886">
    <property type="term" value="C:plasma membrane"/>
    <property type="evidence" value="ECO:0007669"/>
    <property type="project" value="UniProtKB-SubCell"/>
</dbReference>
<reference evidence="7 8" key="1">
    <citation type="submission" date="2016-10" db="EMBL/GenBank/DDBJ databases">
        <authorList>
            <person name="de Groot N.N."/>
        </authorList>
    </citation>
    <scope>NUCLEOTIDE SEQUENCE [LARGE SCALE GENOMIC DNA]</scope>
    <source>
        <strain evidence="7 8">NLAE-zl-G419</strain>
    </source>
</reference>
<gene>
    <name evidence="7" type="ORF">SAMN04487885_110117</name>
</gene>
<feature type="transmembrane region" description="Helical" evidence="6">
    <location>
        <begin position="361"/>
        <end position="387"/>
    </location>
</feature>
<dbReference type="EMBL" id="FOOE01000010">
    <property type="protein sequence ID" value="SFF79212.1"/>
    <property type="molecule type" value="Genomic_DNA"/>
</dbReference>
<feature type="transmembrane region" description="Helical" evidence="6">
    <location>
        <begin position="133"/>
        <end position="151"/>
    </location>
</feature>
<dbReference type="InterPro" id="IPR050367">
    <property type="entry name" value="APC_superfamily"/>
</dbReference>
<dbReference type="RefSeq" id="WP_074845351.1">
    <property type="nucleotide sequence ID" value="NZ_FOOE01000010.1"/>
</dbReference>
<dbReference type="OrthoDB" id="178667at2"/>
<organism evidence="7 8">
    <name type="scientific">Clostridium cadaveris</name>
    <dbReference type="NCBI Taxonomy" id="1529"/>
    <lineage>
        <taxon>Bacteria</taxon>
        <taxon>Bacillati</taxon>
        <taxon>Bacillota</taxon>
        <taxon>Clostridia</taxon>
        <taxon>Eubacteriales</taxon>
        <taxon>Clostridiaceae</taxon>
        <taxon>Clostridium</taxon>
    </lineage>
</organism>